<feature type="domain" description="HTH CENPB-type" evidence="5">
    <location>
        <begin position="97"/>
        <end position="174"/>
    </location>
</feature>
<sequence length="481" mass="54961">MIETTGPATRRRNREKDDLQIGRDTDSQAKAKRARKPLQLQERLKIIAYWEANQDKSMTKIGKKFNVPRSTVYGIINSRDNLKRFANARPRAGLTLERYTMAKPRLHILEELLVAWILDLGSRGVYVANKKITAQAYEIHRMLSDMLVNPLPPCTYSSGWHQKFKKRHKGIFETIQGTDSTADVNDSWSNPELIKGIFRPGIDDIYTCGVASMHLNILPPRVYNGSCQDSSSRMRHRQTTCEIEGYEETEIYGSAEDFTISTIERWLNGFNRTLKNRRILMLVDQATWNLFRTLEASSGNIVFVKVAMALDSSLPMAVELVKKFKQNYYYSLLEAYGRRGTQAQEPSLEDQLRLVPMTWLNIQGYTVQHAFKSLLEFIRQQQQHFRELAPFKPSPTLDYIAERLSSLGTSRSDKLQDNDGHESRLSQAVKDAYPGAPETILQHYLAQGSDIGPSSLLRAKIQEMRHHQDFASCFGTSSSSQ</sequence>
<evidence type="ECO:0000259" key="5">
    <source>
        <dbReference type="PROSITE" id="PS51253"/>
    </source>
</evidence>
<evidence type="ECO:0000256" key="2">
    <source>
        <dbReference type="ARBA" id="ARBA00023125"/>
    </source>
</evidence>
<evidence type="ECO:0000313" key="6">
    <source>
        <dbReference type="EMBL" id="KAF9941330.1"/>
    </source>
</evidence>
<dbReference type="Proteomes" id="UP000749646">
    <property type="component" value="Unassembled WGS sequence"/>
</dbReference>
<keyword evidence="7" id="KW-1185">Reference proteome</keyword>
<evidence type="ECO:0000256" key="3">
    <source>
        <dbReference type="ARBA" id="ARBA00023242"/>
    </source>
</evidence>
<dbReference type="InterPro" id="IPR006600">
    <property type="entry name" value="HTH_CenpB_DNA-bd_dom"/>
</dbReference>
<dbReference type="EMBL" id="JAAAHW010009419">
    <property type="protein sequence ID" value="KAF9941330.1"/>
    <property type="molecule type" value="Genomic_DNA"/>
</dbReference>
<dbReference type="GO" id="GO:0003677">
    <property type="term" value="F:DNA binding"/>
    <property type="evidence" value="ECO:0007669"/>
    <property type="project" value="UniProtKB-KW"/>
</dbReference>
<dbReference type="GO" id="GO:0005634">
    <property type="term" value="C:nucleus"/>
    <property type="evidence" value="ECO:0007669"/>
    <property type="project" value="UniProtKB-SubCell"/>
</dbReference>
<name>A0A9P6INF4_9FUNG</name>
<gene>
    <name evidence="6" type="ORF">BGZ65_004142</name>
</gene>
<accession>A0A9P6INF4</accession>
<keyword evidence="2" id="KW-0238">DNA-binding</keyword>
<dbReference type="InterPro" id="IPR007889">
    <property type="entry name" value="HTH_Psq"/>
</dbReference>
<dbReference type="Gene3D" id="1.10.10.60">
    <property type="entry name" value="Homeodomain-like"/>
    <property type="match status" value="2"/>
</dbReference>
<feature type="non-terminal residue" evidence="6">
    <location>
        <position position="1"/>
    </location>
</feature>
<feature type="region of interest" description="Disordered" evidence="4">
    <location>
        <begin position="1"/>
        <end position="36"/>
    </location>
</feature>
<comment type="caution">
    <text evidence="6">The sequence shown here is derived from an EMBL/GenBank/DDBJ whole genome shotgun (WGS) entry which is preliminary data.</text>
</comment>
<dbReference type="AlphaFoldDB" id="A0A9P6INF4"/>
<dbReference type="PANTHER" id="PTHR19303">
    <property type="entry name" value="TRANSPOSON"/>
    <property type="match status" value="1"/>
</dbReference>
<dbReference type="OrthoDB" id="9909311at2759"/>
<comment type="subcellular location">
    <subcellularLocation>
        <location evidence="1">Nucleus</location>
    </subcellularLocation>
</comment>
<evidence type="ECO:0000313" key="7">
    <source>
        <dbReference type="Proteomes" id="UP000749646"/>
    </source>
</evidence>
<dbReference type="Pfam" id="PF04218">
    <property type="entry name" value="CENP-B_N"/>
    <property type="match status" value="1"/>
</dbReference>
<dbReference type="InterPro" id="IPR009057">
    <property type="entry name" value="Homeodomain-like_sf"/>
</dbReference>
<evidence type="ECO:0000256" key="1">
    <source>
        <dbReference type="ARBA" id="ARBA00004123"/>
    </source>
</evidence>
<feature type="compositionally biased region" description="Basic and acidic residues" evidence="4">
    <location>
        <begin position="14"/>
        <end position="29"/>
    </location>
</feature>
<dbReference type="PANTHER" id="PTHR19303:SF73">
    <property type="entry name" value="PROTEIN PDC2"/>
    <property type="match status" value="1"/>
</dbReference>
<dbReference type="InterPro" id="IPR004875">
    <property type="entry name" value="DDE_SF_endonuclease_dom"/>
</dbReference>
<dbReference type="Pfam" id="PF03184">
    <property type="entry name" value="DDE_1"/>
    <property type="match status" value="1"/>
</dbReference>
<dbReference type="Pfam" id="PF03221">
    <property type="entry name" value="HTH_Tnp_Tc5"/>
    <property type="match status" value="1"/>
</dbReference>
<keyword evidence="3" id="KW-0539">Nucleus</keyword>
<evidence type="ECO:0000256" key="4">
    <source>
        <dbReference type="SAM" id="MobiDB-lite"/>
    </source>
</evidence>
<dbReference type="InterPro" id="IPR050863">
    <property type="entry name" value="CenT-Element_Derived"/>
</dbReference>
<proteinExistence type="predicted"/>
<reference evidence="6" key="1">
    <citation type="journal article" date="2020" name="Fungal Divers.">
        <title>Resolving the Mortierellaceae phylogeny through synthesis of multi-gene phylogenetics and phylogenomics.</title>
        <authorList>
            <person name="Vandepol N."/>
            <person name="Liber J."/>
            <person name="Desiro A."/>
            <person name="Na H."/>
            <person name="Kennedy M."/>
            <person name="Barry K."/>
            <person name="Grigoriev I.V."/>
            <person name="Miller A.N."/>
            <person name="O'Donnell K."/>
            <person name="Stajich J.E."/>
            <person name="Bonito G."/>
        </authorList>
    </citation>
    <scope>NUCLEOTIDE SEQUENCE</scope>
    <source>
        <strain evidence="6">MES-2147</strain>
    </source>
</reference>
<protein>
    <recommendedName>
        <fullName evidence="5">HTH CENPB-type domain-containing protein</fullName>
    </recommendedName>
</protein>
<dbReference type="SUPFAM" id="SSF46689">
    <property type="entry name" value="Homeodomain-like"/>
    <property type="match status" value="2"/>
</dbReference>
<dbReference type="PROSITE" id="PS51253">
    <property type="entry name" value="HTH_CENPB"/>
    <property type="match status" value="1"/>
</dbReference>
<organism evidence="6 7">
    <name type="scientific">Modicella reniformis</name>
    <dbReference type="NCBI Taxonomy" id="1440133"/>
    <lineage>
        <taxon>Eukaryota</taxon>
        <taxon>Fungi</taxon>
        <taxon>Fungi incertae sedis</taxon>
        <taxon>Mucoromycota</taxon>
        <taxon>Mortierellomycotina</taxon>
        <taxon>Mortierellomycetes</taxon>
        <taxon>Mortierellales</taxon>
        <taxon>Mortierellaceae</taxon>
        <taxon>Modicella</taxon>
    </lineage>
</organism>